<accession>A0A0C3K699</accession>
<dbReference type="AlphaFoldDB" id="A0A0C3K699"/>
<name>A0A0C3K699_PISTI</name>
<reference evidence="2" key="2">
    <citation type="submission" date="2015-01" db="EMBL/GenBank/DDBJ databases">
        <title>Evolutionary Origins and Diversification of the Mycorrhizal Mutualists.</title>
        <authorList>
            <consortium name="DOE Joint Genome Institute"/>
            <consortium name="Mycorrhizal Genomics Consortium"/>
            <person name="Kohler A."/>
            <person name="Kuo A."/>
            <person name="Nagy L.G."/>
            <person name="Floudas D."/>
            <person name="Copeland A."/>
            <person name="Barry K.W."/>
            <person name="Cichocki N."/>
            <person name="Veneault-Fourrey C."/>
            <person name="LaButti K."/>
            <person name="Lindquist E.A."/>
            <person name="Lipzen A."/>
            <person name="Lundell T."/>
            <person name="Morin E."/>
            <person name="Murat C."/>
            <person name="Riley R."/>
            <person name="Ohm R."/>
            <person name="Sun H."/>
            <person name="Tunlid A."/>
            <person name="Henrissat B."/>
            <person name="Grigoriev I.V."/>
            <person name="Hibbett D.S."/>
            <person name="Martin F."/>
        </authorList>
    </citation>
    <scope>NUCLEOTIDE SEQUENCE [LARGE SCALE GENOMIC DNA]</scope>
    <source>
        <strain evidence="2">Marx 270</strain>
    </source>
</reference>
<dbReference type="EMBL" id="KN831968">
    <property type="protein sequence ID" value="KIO05127.1"/>
    <property type="molecule type" value="Genomic_DNA"/>
</dbReference>
<evidence type="ECO:0000313" key="2">
    <source>
        <dbReference type="Proteomes" id="UP000054217"/>
    </source>
</evidence>
<dbReference type="Proteomes" id="UP000054217">
    <property type="component" value="Unassembled WGS sequence"/>
</dbReference>
<keyword evidence="2" id="KW-1185">Reference proteome</keyword>
<organism evidence="1 2">
    <name type="scientific">Pisolithus tinctorius Marx 270</name>
    <dbReference type="NCBI Taxonomy" id="870435"/>
    <lineage>
        <taxon>Eukaryota</taxon>
        <taxon>Fungi</taxon>
        <taxon>Dikarya</taxon>
        <taxon>Basidiomycota</taxon>
        <taxon>Agaricomycotina</taxon>
        <taxon>Agaricomycetes</taxon>
        <taxon>Agaricomycetidae</taxon>
        <taxon>Boletales</taxon>
        <taxon>Sclerodermatineae</taxon>
        <taxon>Pisolithaceae</taxon>
        <taxon>Pisolithus</taxon>
    </lineage>
</organism>
<evidence type="ECO:0000313" key="1">
    <source>
        <dbReference type="EMBL" id="KIO05127.1"/>
    </source>
</evidence>
<dbReference type="InParanoid" id="A0A0C3K699"/>
<sequence length="130" mass="15329">MAFPQMLKSLASSASTLTTLHIDFDPADRDILRRISEVAPKLTALKLNEKEFLRGRSPRQRRPWNHSTEWRDDLRRFPRLHRFLLRTSMSLVRMPSTEYQEMALLRAWTCVKSAPHPNLMYITLWYLAGC</sequence>
<protein>
    <submittedName>
        <fullName evidence="1">Uncharacterized protein</fullName>
    </submittedName>
</protein>
<dbReference type="HOGENOM" id="CLU_1939006_0_0_1"/>
<proteinExistence type="predicted"/>
<gene>
    <name evidence="1" type="ORF">M404DRAFT_25744</name>
</gene>
<reference evidence="1 2" key="1">
    <citation type="submission" date="2014-04" db="EMBL/GenBank/DDBJ databases">
        <authorList>
            <consortium name="DOE Joint Genome Institute"/>
            <person name="Kuo A."/>
            <person name="Kohler A."/>
            <person name="Costa M.D."/>
            <person name="Nagy L.G."/>
            <person name="Floudas D."/>
            <person name="Copeland A."/>
            <person name="Barry K.W."/>
            <person name="Cichocki N."/>
            <person name="Veneault-Fourrey C."/>
            <person name="LaButti K."/>
            <person name="Lindquist E.A."/>
            <person name="Lipzen A."/>
            <person name="Lundell T."/>
            <person name="Morin E."/>
            <person name="Murat C."/>
            <person name="Sun H."/>
            <person name="Tunlid A."/>
            <person name="Henrissat B."/>
            <person name="Grigoriev I.V."/>
            <person name="Hibbett D.S."/>
            <person name="Martin F."/>
            <person name="Nordberg H.P."/>
            <person name="Cantor M.N."/>
            <person name="Hua S.X."/>
        </authorList>
    </citation>
    <scope>NUCLEOTIDE SEQUENCE [LARGE SCALE GENOMIC DNA]</scope>
    <source>
        <strain evidence="1 2">Marx 270</strain>
    </source>
</reference>
<dbReference type="OrthoDB" id="2657091at2759"/>